<dbReference type="InterPro" id="IPR001375">
    <property type="entry name" value="Peptidase_S9_cat"/>
</dbReference>
<sequence>MIVMKGACIGLIICLIINLDGWAGKRLPELDDLYRIQDISEPDLSPDGKWVAYTVSQLNAKDNISTTEVWKVSVDSKSSQRITFAEDSSSSLPKWSPNGKWLAYLSDGGKEGTTQIWIASVQDNKEHQLTYIDGEVSDFTWSPDSNRIAFVAQKSDPSNEEEQPIVVDRYQFKVDGVGYLGKGRDHLYLVELKSKATTQLTDGNHDEYLPAWSPDGKYIAFVTKRGKDPDRHFNYDIYLIEPKSGAKEQQLTHFPGSDMNPDYDSNLSWSPDSSKIAYLRSNEHQWTYYSPNQLAIIDINTKDEKIIAPRDNWYYKPKWSQDGKFIYALIEESRNTYLNRIDIHSGQVKQLTSGLRYDMDYSLAKGKIVLLTTDDTHPAELFILNSGLIPLTQHNKKFLDEVQFQSAEDIESTSFDGTRVDGLFMKPAGYQPGILFPGFVYLHGGPVYQFSHEFNFDMQWLAANNYAVIAPNPRGSSGRGFNYAKAIFADWGNLDVKDILAFVDYVIGKGMVDPNRLGIGGWSYGGMLTNYVIATDHRFKAAISGAGAANILSGYGVDQYTPEYELELGKPWTNPELYLKLSYPFLKANNIKTPTLFLCSGLDFNVPCVGSEQLYQALKSLDVPTQLVIYPNEYHTLEKPSFIIDRLKRYTNWLNTYVK</sequence>
<keyword evidence="1" id="KW-0378">Hydrolase</keyword>
<protein>
    <submittedName>
        <fullName evidence="3">S9 family peptidase</fullName>
    </submittedName>
</protein>
<keyword evidence="2" id="KW-0645">Protease</keyword>
<dbReference type="PANTHER" id="PTHR42776:SF27">
    <property type="entry name" value="DIPEPTIDYL PEPTIDASE FAMILY MEMBER 6"/>
    <property type="match status" value="1"/>
</dbReference>
<evidence type="ECO:0000313" key="4">
    <source>
        <dbReference type="Proteomes" id="UP000239239"/>
    </source>
</evidence>
<dbReference type="SUPFAM" id="SSF53474">
    <property type="entry name" value="alpha/beta-Hydrolases"/>
    <property type="match status" value="1"/>
</dbReference>
<evidence type="ECO:0000313" key="3">
    <source>
        <dbReference type="EMBL" id="PPK30752.1"/>
    </source>
</evidence>
<comment type="caution">
    <text evidence="3">The sequence shown here is derived from an EMBL/GenBank/DDBJ whole genome shotgun (WGS) entry which is preliminary data.</text>
</comment>
<dbReference type="InterPro" id="IPR029058">
    <property type="entry name" value="AB_hydrolase_fold"/>
</dbReference>
<dbReference type="Gene3D" id="3.40.50.1820">
    <property type="entry name" value="alpha/beta hydrolase"/>
    <property type="match status" value="1"/>
</dbReference>
<gene>
    <name evidence="3" type="ORF">C3928_08290</name>
</gene>
<dbReference type="AlphaFoldDB" id="A0A2S6EZZ3"/>
<evidence type="ECO:0000256" key="2">
    <source>
        <dbReference type="ARBA" id="ARBA00022825"/>
    </source>
</evidence>
<dbReference type="InterPro" id="IPR011659">
    <property type="entry name" value="WD40"/>
</dbReference>
<dbReference type="OrthoDB" id="9812921at2"/>
<dbReference type="Pfam" id="PF00326">
    <property type="entry name" value="Peptidase_S9"/>
    <property type="match status" value="1"/>
</dbReference>
<dbReference type="Pfam" id="PF07676">
    <property type="entry name" value="PD40"/>
    <property type="match status" value="5"/>
</dbReference>
<evidence type="ECO:0000256" key="1">
    <source>
        <dbReference type="ARBA" id="ARBA00022801"/>
    </source>
</evidence>
<dbReference type="InterPro" id="IPR011042">
    <property type="entry name" value="6-blade_b-propeller_TolB-like"/>
</dbReference>
<dbReference type="GO" id="GO:0006508">
    <property type="term" value="P:proteolysis"/>
    <property type="evidence" value="ECO:0007669"/>
    <property type="project" value="InterPro"/>
</dbReference>
<name>A0A2S6EZZ3_LEGPN</name>
<dbReference type="Gene3D" id="2.120.10.30">
    <property type="entry name" value="TolB, C-terminal domain"/>
    <property type="match status" value="2"/>
</dbReference>
<dbReference type="PANTHER" id="PTHR42776">
    <property type="entry name" value="SERINE PEPTIDASE S9 FAMILY MEMBER"/>
    <property type="match status" value="1"/>
</dbReference>
<reference evidence="3 4" key="1">
    <citation type="submission" date="2018-02" db="EMBL/GenBank/DDBJ databases">
        <title>Draft genome sequences of four Legionella pneumophila clinical strains isolated in Ontario.</title>
        <authorList>
            <person name="Fortuna A."/>
            <person name="Ramnarine R."/>
            <person name="Li A."/>
            <person name="Frantz C."/>
            <person name="Mallo G."/>
        </authorList>
    </citation>
    <scope>NUCLEOTIDE SEQUENCE [LARGE SCALE GENOMIC DNA]</scope>
    <source>
        <strain evidence="3 4">LG61</strain>
    </source>
</reference>
<dbReference type="SUPFAM" id="SSF82171">
    <property type="entry name" value="DPP6 N-terminal domain-like"/>
    <property type="match status" value="1"/>
</dbReference>
<dbReference type="GO" id="GO:0004252">
    <property type="term" value="F:serine-type endopeptidase activity"/>
    <property type="evidence" value="ECO:0007669"/>
    <property type="project" value="TreeGrafter"/>
</dbReference>
<dbReference type="Proteomes" id="UP000239239">
    <property type="component" value="Unassembled WGS sequence"/>
</dbReference>
<proteinExistence type="predicted"/>
<dbReference type="EMBL" id="PQWY01000011">
    <property type="protein sequence ID" value="PPK30752.1"/>
    <property type="molecule type" value="Genomic_DNA"/>
</dbReference>
<keyword evidence="2" id="KW-0720">Serine protease</keyword>
<organism evidence="3 4">
    <name type="scientific">Legionella pneumophila</name>
    <dbReference type="NCBI Taxonomy" id="446"/>
    <lineage>
        <taxon>Bacteria</taxon>
        <taxon>Pseudomonadati</taxon>
        <taxon>Pseudomonadota</taxon>
        <taxon>Gammaproteobacteria</taxon>
        <taxon>Legionellales</taxon>
        <taxon>Legionellaceae</taxon>
        <taxon>Legionella</taxon>
    </lineage>
</organism>
<accession>A0A2S6EZZ3</accession>